<evidence type="ECO:0000313" key="8">
    <source>
        <dbReference type="Proteomes" id="UP000326268"/>
    </source>
</evidence>
<evidence type="ECO:0000256" key="1">
    <source>
        <dbReference type="ARBA" id="ARBA00004167"/>
    </source>
</evidence>
<gene>
    <name evidence="7" type="ORF">BDV27DRAFT_157979</name>
</gene>
<organism evidence="7 8">
    <name type="scientific">Aspergillus caelatus</name>
    <dbReference type="NCBI Taxonomy" id="61420"/>
    <lineage>
        <taxon>Eukaryota</taxon>
        <taxon>Fungi</taxon>
        <taxon>Dikarya</taxon>
        <taxon>Ascomycota</taxon>
        <taxon>Pezizomycotina</taxon>
        <taxon>Eurotiomycetes</taxon>
        <taxon>Eurotiomycetidae</taxon>
        <taxon>Eurotiales</taxon>
        <taxon>Aspergillaceae</taxon>
        <taxon>Aspergillus</taxon>
        <taxon>Aspergillus subgen. Circumdati</taxon>
    </lineage>
</organism>
<evidence type="ECO:0000256" key="5">
    <source>
        <dbReference type="SAM" id="MobiDB-lite"/>
    </source>
</evidence>
<evidence type="ECO:0000256" key="3">
    <source>
        <dbReference type="ARBA" id="ARBA00022989"/>
    </source>
</evidence>
<dbReference type="AlphaFoldDB" id="A0A5N7A4Y7"/>
<dbReference type="GO" id="GO:0016020">
    <property type="term" value="C:membrane"/>
    <property type="evidence" value="ECO:0007669"/>
    <property type="project" value="UniProtKB-SubCell"/>
</dbReference>
<evidence type="ECO:0000256" key="4">
    <source>
        <dbReference type="ARBA" id="ARBA00023136"/>
    </source>
</evidence>
<dbReference type="PANTHER" id="PTHR15549">
    <property type="entry name" value="PAIRED IMMUNOGLOBULIN-LIKE TYPE 2 RECEPTOR"/>
    <property type="match status" value="1"/>
</dbReference>
<dbReference type="OrthoDB" id="10251809at2759"/>
<dbReference type="RefSeq" id="XP_031927330.1">
    <property type="nucleotide sequence ID" value="XM_032072600.1"/>
</dbReference>
<keyword evidence="3 6" id="KW-1133">Transmembrane helix</keyword>
<evidence type="ECO:0000256" key="6">
    <source>
        <dbReference type="SAM" id="Phobius"/>
    </source>
</evidence>
<evidence type="ECO:0000256" key="2">
    <source>
        <dbReference type="ARBA" id="ARBA00022692"/>
    </source>
</evidence>
<dbReference type="Proteomes" id="UP000326268">
    <property type="component" value="Unassembled WGS sequence"/>
</dbReference>
<protein>
    <recommendedName>
        <fullName evidence="9">Peptidase A1 domain-containing protein</fullName>
    </recommendedName>
</protein>
<sequence>MVSSWASQQTSYDPCMSSIWTANIRCGGRLAWAVDSGAGCYDMPAFIYDAQSEVIRAQFDPGLSAYSVPSATADDIKSSPYPSTWADPALKSLFEKTDDSANSTDARPEPSSSASNSSTEIGAIVGGVVGGIAGVAIILAIIFFILRKRR</sequence>
<reference evidence="7 8" key="1">
    <citation type="submission" date="2019-04" db="EMBL/GenBank/DDBJ databases">
        <title>Friends and foes A comparative genomics studyof 23 Aspergillus species from section Flavi.</title>
        <authorList>
            <consortium name="DOE Joint Genome Institute"/>
            <person name="Kjaerbolling I."/>
            <person name="Vesth T."/>
            <person name="Frisvad J.C."/>
            <person name="Nybo J.L."/>
            <person name="Theobald S."/>
            <person name="Kildgaard S."/>
            <person name="Isbrandt T."/>
            <person name="Kuo A."/>
            <person name="Sato A."/>
            <person name="Lyhne E.K."/>
            <person name="Kogle M.E."/>
            <person name="Wiebenga A."/>
            <person name="Kun R.S."/>
            <person name="Lubbers R.J."/>
            <person name="Makela M.R."/>
            <person name="Barry K."/>
            <person name="Chovatia M."/>
            <person name="Clum A."/>
            <person name="Daum C."/>
            <person name="Haridas S."/>
            <person name="He G."/>
            <person name="LaButti K."/>
            <person name="Lipzen A."/>
            <person name="Mondo S."/>
            <person name="Riley R."/>
            <person name="Salamov A."/>
            <person name="Simmons B.A."/>
            <person name="Magnuson J.K."/>
            <person name="Henrissat B."/>
            <person name="Mortensen U.H."/>
            <person name="Larsen T.O."/>
            <person name="Devries R.P."/>
            <person name="Grigoriev I.V."/>
            <person name="Machida M."/>
            <person name="Baker S.E."/>
            <person name="Andersen M.R."/>
        </authorList>
    </citation>
    <scope>NUCLEOTIDE SEQUENCE [LARGE SCALE GENOMIC DNA]</scope>
    <source>
        <strain evidence="7 8">CBS 763.97</strain>
    </source>
</reference>
<proteinExistence type="predicted"/>
<name>A0A5N7A4Y7_9EURO</name>
<dbReference type="EMBL" id="ML737655">
    <property type="protein sequence ID" value="KAE8364249.1"/>
    <property type="molecule type" value="Genomic_DNA"/>
</dbReference>
<keyword evidence="2 6" id="KW-0812">Transmembrane</keyword>
<evidence type="ECO:0000313" key="7">
    <source>
        <dbReference type="EMBL" id="KAE8364249.1"/>
    </source>
</evidence>
<dbReference type="InterPro" id="IPR051694">
    <property type="entry name" value="Immunoregulatory_rcpt-like"/>
</dbReference>
<evidence type="ECO:0008006" key="9">
    <source>
        <dbReference type="Google" id="ProtNLM"/>
    </source>
</evidence>
<dbReference type="PANTHER" id="PTHR15549:SF27">
    <property type="entry name" value="CHITIN-BINDING TYPE-1 DOMAIN-CONTAINING PROTEIN"/>
    <property type="match status" value="1"/>
</dbReference>
<feature type="transmembrane region" description="Helical" evidence="6">
    <location>
        <begin position="121"/>
        <end position="146"/>
    </location>
</feature>
<feature type="region of interest" description="Disordered" evidence="5">
    <location>
        <begin position="97"/>
        <end position="118"/>
    </location>
</feature>
<comment type="subcellular location">
    <subcellularLocation>
        <location evidence="1">Membrane</location>
        <topology evidence="1">Single-pass membrane protein</topology>
    </subcellularLocation>
</comment>
<keyword evidence="4 6" id="KW-0472">Membrane</keyword>
<dbReference type="GeneID" id="43657046"/>
<dbReference type="GO" id="GO:0071944">
    <property type="term" value="C:cell periphery"/>
    <property type="evidence" value="ECO:0007669"/>
    <property type="project" value="UniProtKB-ARBA"/>
</dbReference>
<keyword evidence="8" id="KW-1185">Reference proteome</keyword>
<accession>A0A5N7A4Y7</accession>